<evidence type="ECO:0000256" key="2">
    <source>
        <dbReference type="SAM" id="MobiDB-lite"/>
    </source>
</evidence>
<protein>
    <submittedName>
        <fullName evidence="6">Macrolide export protein MacA</fullName>
    </submittedName>
</protein>
<keyword evidence="7" id="KW-1185">Reference proteome</keyword>
<feature type="domain" description="CusB-like beta-barrel" evidence="4">
    <location>
        <begin position="348"/>
        <end position="416"/>
    </location>
</feature>
<feature type="compositionally biased region" description="Polar residues" evidence="2">
    <location>
        <begin position="509"/>
        <end position="527"/>
    </location>
</feature>
<accession>A0A517S9G3</accession>
<dbReference type="InParanoid" id="A0A517S9G3"/>
<organism evidence="6 7">
    <name type="scientific">Caulifigura coniformis</name>
    <dbReference type="NCBI Taxonomy" id="2527983"/>
    <lineage>
        <taxon>Bacteria</taxon>
        <taxon>Pseudomonadati</taxon>
        <taxon>Planctomycetota</taxon>
        <taxon>Planctomycetia</taxon>
        <taxon>Planctomycetales</taxon>
        <taxon>Planctomycetaceae</taxon>
        <taxon>Caulifigura</taxon>
    </lineage>
</organism>
<dbReference type="AlphaFoldDB" id="A0A517S9G3"/>
<keyword evidence="1" id="KW-0175">Coiled coil</keyword>
<evidence type="ECO:0000256" key="3">
    <source>
        <dbReference type="SAM" id="Phobius"/>
    </source>
</evidence>
<feature type="transmembrane region" description="Helical" evidence="3">
    <location>
        <begin position="27"/>
        <end position="48"/>
    </location>
</feature>
<dbReference type="OrthoDB" id="234983at2"/>
<dbReference type="GO" id="GO:0015562">
    <property type="term" value="F:efflux transmembrane transporter activity"/>
    <property type="evidence" value="ECO:0007669"/>
    <property type="project" value="TreeGrafter"/>
</dbReference>
<dbReference type="EMBL" id="CP036271">
    <property type="protein sequence ID" value="QDT52771.1"/>
    <property type="molecule type" value="Genomic_DNA"/>
</dbReference>
<evidence type="ECO:0000256" key="1">
    <source>
        <dbReference type="SAM" id="Coils"/>
    </source>
</evidence>
<dbReference type="GO" id="GO:1990281">
    <property type="term" value="C:efflux pump complex"/>
    <property type="evidence" value="ECO:0007669"/>
    <property type="project" value="TreeGrafter"/>
</dbReference>
<feature type="coiled-coil region" evidence="1">
    <location>
        <begin position="182"/>
        <end position="304"/>
    </location>
</feature>
<reference evidence="6 7" key="1">
    <citation type="submission" date="2019-02" db="EMBL/GenBank/DDBJ databases">
        <title>Deep-cultivation of Planctomycetes and their phenomic and genomic characterization uncovers novel biology.</title>
        <authorList>
            <person name="Wiegand S."/>
            <person name="Jogler M."/>
            <person name="Boedeker C."/>
            <person name="Pinto D."/>
            <person name="Vollmers J."/>
            <person name="Rivas-Marin E."/>
            <person name="Kohn T."/>
            <person name="Peeters S.H."/>
            <person name="Heuer A."/>
            <person name="Rast P."/>
            <person name="Oberbeckmann S."/>
            <person name="Bunk B."/>
            <person name="Jeske O."/>
            <person name="Meyerdierks A."/>
            <person name="Storesund J.E."/>
            <person name="Kallscheuer N."/>
            <person name="Luecker S."/>
            <person name="Lage O.M."/>
            <person name="Pohl T."/>
            <person name="Merkel B.J."/>
            <person name="Hornburger P."/>
            <person name="Mueller R.-W."/>
            <person name="Bruemmer F."/>
            <person name="Labrenz M."/>
            <person name="Spormann A.M."/>
            <person name="Op den Camp H."/>
            <person name="Overmann J."/>
            <person name="Amann R."/>
            <person name="Jetten M.S.M."/>
            <person name="Mascher T."/>
            <person name="Medema M.H."/>
            <person name="Devos D.P."/>
            <person name="Kaster A.-K."/>
            <person name="Ovreas L."/>
            <person name="Rohde M."/>
            <person name="Galperin M.Y."/>
            <person name="Jogler C."/>
        </authorList>
    </citation>
    <scope>NUCLEOTIDE SEQUENCE [LARGE SCALE GENOMIC DNA]</scope>
    <source>
        <strain evidence="6 7">Pan44</strain>
    </source>
</reference>
<keyword evidence="3" id="KW-1133">Transmembrane helix</keyword>
<feature type="region of interest" description="Disordered" evidence="2">
    <location>
        <begin position="506"/>
        <end position="527"/>
    </location>
</feature>
<evidence type="ECO:0000259" key="5">
    <source>
        <dbReference type="Pfam" id="PF25967"/>
    </source>
</evidence>
<dbReference type="Gene3D" id="1.10.287.470">
    <property type="entry name" value="Helix hairpin bin"/>
    <property type="match status" value="2"/>
</dbReference>
<dbReference type="Gene3D" id="2.40.30.170">
    <property type="match status" value="1"/>
</dbReference>
<dbReference type="InterPro" id="IPR058627">
    <property type="entry name" value="MdtA-like_C"/>
</dbReference>
<evidence type="ECO:0000313" key="6">
    <source>
        <dbReference type="EMBL" id="QDT52771.1"/>
    </source>
</evidence>
<dbReference type="KEGG" id="ccos:Pan44_07830"/>
<sequence>MSALNLRELALDRAAGPASIRRPRRSLLRLLIPIGILLGFAAVTAWSLRDSLLAATPVTVLPVIAIRAEVQAMDTPLFRSAGWIEPRPTPVIVSSLIDGIVEELSVVEGQEVKAGDPVAKLLRADAEIAVRQARAELALQRSGMDSAQAKLKAAETYLKEPIERISMVAAADSEVAKTESMLNRIPAMLQAAEARAEQARNEVESKTKAGQAVASIMVTRAESELAVANANIAELKAQQESLARERAALERRRDTLRRQLELKIEEQRQFSEGLAAVDAAKAQVEQAEAKLAAAELQLSRTVITAPITGKVLSLAARPGTKLMGLAPGALQDASTVVTMYDPAQLQVRADVRLENVSQVLPGQKVQIATPAVSGSVTGRVLAITSLTDIQKNTLQVKIALETPPAVLKPDMLVEAVFLAPPTPTLHVGEPPLRLVIPRSLVDTSSPEPMVWIADRHTGTARRRLVTLGQAVQNDLVEVTAGLSVGDRLIASGRELVKDRQRIQIRGEESASNSATTAKPVTATPSRL</sequence>
<dbReference type="Proteomes" id="UP000315700">
    <property type="component" value="Chromosome"/>
</dbReference>
<keyword evidence="3" id="KW-0472">Membrane</keyword>
<dbReference type="PANTHER" id="PTHR30469:SF15">
    <property type="entry name" value="HLYD FAMILY OF SECRETION PROTEINS"/>
    <property type="match status" value="1"/>
</dbReference>
<dbReference type="Pfam" id="PF25954">
    <property type="entry name" value="Beta-barrel_RND_2"/>
    <property type="match status" value="1"/>
</dbReference>
<dbReference type="SUPFAM" id="SSF111369">
    <property type="entry name" value="HlyD-like secretion proteins"/>
    <property type="match status" value="1"/>
</dbReference>
<evidence type="ECO:0000313" key="7">
    <source>
        <dbReference type="Proteomes" id="UP000315700"/>
    </source>
</evidence>
<feature type="domain" description="Multidrug resistance protein MdtA-like C-terminal permuted SH3" evidence="5">
    <location>
        <begin position="435"/>
        <end position="492"/>
    </location>
</feature>
<gene>
    <name evidence="6" type="primary">macA_1</name>
    <name evidence="6" type="ORF">Pan44_07830</name>
</gene>
<evidence type="ECO:0000259" key="4">
    <source>
        <dbReference type="Pfam" id="PF25954"/>
    </source>
</evidence>
<dbReference type="Gene3D" id="2.40.420.20">
    <property type="match status" value="1"/>
</dbReference>
<proteinExistence type="predicted"/>
<keyword evidence="3" id="KW-0812">Transmembrane</keyword>
<dbReference type="InterPro" id="IPR058792">
    <property type="entry name" value="Beta-barrel_RND_2"/>
</dbReference>
<dbReference type="Pfam" id="PF25967">
    <property type="entry name" value="RND-MFP_C"/>
    <property type="match status" value="1"/>
</dbReference>
<name>A0A517S9G3_9PLAN</name>
<dbReference type="PANTHER" id="PTHR30469">
    <property type="entry name" value="MULTIDRUG RESISTANCE PROTEIN MDTA"/>
    <property type="match status" value="1"/>
</dbReference>
<dbReference type="RefSeq" id="WP_145027405.1">
    <property type="nucleotide sequence ID" value="NZ_CP036271.1"/>
</dbReference>
<dbReference type="Gene3D" id="2.40.50.100">
    <property type="match status" value="2"/>
</dbReference>